<proteinExistence type="predicted"/>
<evidence type="ECO:0008006" key="3">
    <source>
        <dbReference type="Google" id="ProtNLM"/>
    </source>
</evidence>
<keyword evidence="2" id="KW-1185">Reference proteome</keyword>
<comment type="caution">
    <text evidence="1">The sequence shown here is derived from an EMBL/GenBank/DDBJ whole genome shotgun (WGS) entry which is preliminary data.</text>
</comment>
<evidence type="ECO:0000313" key="1">
    <source>
        <dbReference type="EMBL" id="GAA0864808.1"/>
    </source>
</evidence>
<gene>
    <name evidence="1" type="ORF">GCM10008917_19750</name>
</gene>
<organism evidence="1 2">
    <name type="scientific">Paraclostridium tenue</name>
    <dbReference type="NCBI Taxonomy" id="1737"/>
    <lineage>
        <taxon>Bacteria</taxon>
        <taxon>Bacillati</taxon>
        <taxon>Bacillota</taxon>
        <taxon>Clostridia</taxon>
        <taxon>Peptostreptococcales</taxon>
        <taxon>Peptostreptococcaceae</taxon>
        <taxon>Paraclostridium</taxon>
    </lineage>
</organism>
<dbReference type="Proteomes" id="UP001400965">
    <property type="component" value="Unassembled WGS sequence"/>
</dbReference>
<dbReference type="Gene3D" id="1.10.30.50">
    <property type="match status" value="1"/>
</dbReference>
<name>A0ABP3XH40_9FIRM</name>
<reference evidence="2" key="1">
    <citation type="journal article" date="2019" name="Int. J. Syst. Evol. Microbiol.">
        <title>The Global Catalogue of Microorganisms (GCM) 10K type strain sequencing project: providing services to taxonomists for standard genome sequencing and annotation.</title>
        <authorList>
            <consortium name="The Broad Institute Genomics Platform"/>
            <consortium name="The Broad Institute Genome Sequencing Center for Infectious Disease"/>
            <person name="Wu L."/>
            <person name="Ma J."/>
        </authorList>
    </citation>
    <scope>NUCLEOTIDE SEQUENCE [LARGE SCALE GENOMIC DNA]</scope>
    <source>
        <strain evidence="2">JCM 6486</strain>
    </source>
</reference>
<dbReference type="EMBL" id="BAAACP010000011">
    <property type="protein sequence ID" value="GAA0864808.1"/>
    <property type="molecule type" value="Genomic_DNA"/>
</dbReference>
<sequence length="430" mass="51624">MIKIDTFKIKNWDIIKENHVKFIKSIIEDDYKESRKTTQKEIMDELLSEVITYIDENIDSIFIGEREIMLKCVNELRKLTFKYIDEYELDLLDKFFHGRKKSKDKIINEIKGCFNGSEYDSALEKFIQNINEECSRCYEKKQKDDFIDQNYPHNLEGEKFIQNIKKECSRCYGKKHKDDFIDQNYPQYREGLKINSELSSLFDYEKLVKGREGWDRHKLISDMKLEVCPYCNRQYISAYNENFKCKTTADLDHFYPKSIYPILGLSLYNFIPSCQLCNSRLKLDKDFRLEEHIYPYEESFDDYGYYFTTYPNSKGGIDYLKAESDQFELEIKCSNKVINSVDKVENSKKTFKLEALYRNHKDYVFEIIKKAIIYNDDYIEFIESEFSELFESKEEIIRLIFSNYIDKDELHRRPLAKLTKDICNEFEITL</sequence>
<protein>
    <recommendedName>
        <fullName evidence="3">HNH nuclease domain-containing protein</fullName>
    </recommendedName>
</protein>
<evidence type="ECO:0000313" key="2">
    <source>
        <dbReference type="Proteomes" id="UP001400965"/>
    </source>
</evidence>
<accession>A0ABP3XH40</accession>
<dbReference type="RefSeq" id="WP_346045484.1">
    <property type="nucleotide sequence ID" value="NZ_BAAACP010000011.1"/>
</dbReference>